<reference evidence="1" key="1">
    <citation type="journal article" date="2014" name="Front. Microbiol.">
        <title>High frequency of phylogenetically diverse reductive dehalogenase-homologous genes in deep subseafloor sedimentary metagenomes.</title>
        <authorList>
            <person name="Kawai M."/>
            <person name="Futagami T."/>
            <person name="Toyoda A."/>
            <person name="Takaki Y."/>
            <person name="Nishi S."/>
            <person name="Hori S."/>
            <person name="Arai W."/>
            <person name="Tsubouchi T."/>
            <person name="Morono Y."/>
            <person name="Uchiyama I."/>
            <person name="Ito T."/>
            <person name="Fujiyama A."/>
            <person name="Inagaki F."/>
            <person name="Takami H."/>
        </authorList>
    </citation>
    <scope>NUCLEOTIDE SEQUENCE</scope>
    <source>
        <strain evidence="1">Expedition CK06-06</strain>
    </source>
</reference>
<protein>
    <recommendedName>
        <fullName evidence="2">UDP-3-O-[3-hydroxymyristoyl] glucosamine N-acyltransferase non-repeat region domain-containing protein</fullName>
    </recommendedName>
</protein>
<comment type="caution">
    <text evidence="1">The sequence shown here is derived from an EMBL/GenBank/DDBJ whole genome shotgun (WGS) entry which is preliminary data.</text>
</comment>
<evidence type="ECO:0008006" key="2">
    <source>
        <dbReference type="Google" id="ProtNLM"/>
    </source>
</evidence>
<dbReference type="EMBL" id="BARU01006397">
    <property type="protein sequence ID" value="GAH47081.1"/>
    <property type="molecule type" value="Genomic_DNA"/>
</dbReference>
<proteinExistence type="predicted"/>
<dbReference type="Gene3D" id="2.160.10.10">
    <property type="entry name" value="Hexapeptide repeat proteins"/>
    <property type="match status" value="1"/>
</dbReference>
<accession>X1FN43</accession>
<feature type="non-terminal residue" evidence="1">
    <location>
        <position position="144"/>
    </location>
</feature>
<evidence type="ECO:0000313" key="1">
    <source>
        <dbReference type="EMBL" id="GAH47081.1"/>
    </source>
</evidence>
<dbReference type="PANTHER" id="PTHR43480:SF1">
    <property type="entry name" value="ACYL-[ACYL-CARRIER-PROTEIN]--UDP-N-ACETYLGLUCOSAMINE O-ACYLTRANSFERASE, MITOCHONDRIAL-RELATED"/>
    <property type="match status" value="1"/>
</dbReference>
<sequence>MKRTRPRSVEEIEEFNLRPFRPVRVMMGENVIIHPTTSLGGTGFTWARKEDGSILLAHNLGDIIIEDDVRIEEHCTIRRSTLPDTATVIGKGSVLISYVNVGHNCKIGKNSFLGQHVCLNGGVKIGDQCWIAGHAVIHKGEFRP</sequence>
<name>X1FN43_9ZZZZ</name>
<dbReference type="GO" id="GO:0008610">
    <property type="term" value="P:lipid biosynthetic process"/>
    <property type="evidence" value="ECO:0007669"/>
    <property type="project" value="InterPro"/>
</dbReference>
<dbReference type="PANTHER" id="PTHR43480">
    <property type="entry name" value="ACYL-[ACYL-CARRIER-PROTEIN]--UDP-N-ACETYLGLUCOSAMINE O-ACYLTRANSFERASE"/>
    <property type="match status" value="1"/>
</dbReference>
<dbReference type="AlphaFoldDB" id="X1FN43"/>
<dbReference type="Pfam" id="PF00132">
    <property type="entry name" value="Hexapep"/>
    <property type="match status" value="1"/>
</dbReference>
<dbReference type="InterPro" id="IPR011004">
    <property type="entry name" value="Trimer_LpxA-like_sf"/>
</dbReference>
<dbReference type="InterPro" id="IPR001451">
    <property type="entry name" value="Hexapep"/>
</dbReference>
<organism evidence="1">
    <name type="scientific">marine sediment metagenome</name>
    <dbReference type="NCBI Taxonomy" id="412755"/>
    <lineage>
        <taxon>unclassified sequences</taxon>
        <taxon>metagenomes</taxon>
        <taxon>ecological metagenomes</taxon>
    </lineage>
</organism>
<dbReference type="SUPFAM" id="SSF51161">
    <property type="entry name" value="Trimeric LpxA-like enzymes"/>
    <property type="match status" value="1"/>
</dbReference>
<dbReference type="GO" id="GO:0008780">
    <property type="term" value="F:acyl-[acyl-carrier-protein]-UDP-N-acetylglucosamine O-acyltransferase activity"/>
    <property type="evidence" value="ECO:0007669"/>
    <property type="project" value="InterPro"/>
</dbReference>
<gene>
    <name evidence="1" type="ORF">S03H2_12581</name>
</gene>
<dbReference type="InterPro" id="IPR010137">
    <property type="entry name" value="Lipid_A_LpxA"/>
</dbReference>